<evidence type="ECO:0000256" key="4">
    <source>
        <dbReference type="ARBA" id="ARBA00022723"/>
    </source>
</evidence>
<dbReference type="PANTHER" id="PTHR24291:SF50">
    <property type="entry name" value="BIFUNCTIONAL ALBAFLAVENONE MONOOXYGENASE_TERPENE SYNTHASE"/>
    <property type="match status" value="1"/>
</dbReference>
<dbReference type="InParanoid" id="B4M5C6"/>
<dbReference type="Proteomes" id="UP000008792">
    <property type="component" value="Unassembled WGS sequence"/>
</dbReference>
<dbReference type="HOGENOM" id="CLU_001570_5_1_1"/>
<dbReference type="InterPro" id="IPR002401">
    <property type="entry name" value="Cyt_P450_E_grp-I"/>
</dbReference>
<dbReference type="KEGG" id="dvi:6632364"/>
<evidence type="ECO:0000313" key="9">
    <source>
        <dbReference type="EMBL" id="EDW59837.1"/>
    </source>
</evidence>
<evidence type="ECO:0000256" key="1">
    <source>
        <dbReference type="ARBA" id="ARBA00001971"/>
    </source>
</evidence>
<dbReference type="PhylomeDB" id="B4M5C6"/>
<dbReference type="SUPFAM" id="SSF48264">
    <property type="entry name" value="Cytochrome P450"/>
    <property type="match status" value="1"/>
</dbReference>
<dbReference type="PRINTS" id="PR00463">
    <property type="entry name" value="EP450I"/>
</dbReference>
<dbReference type="OMA" id="HPQASFM"/>
<keyword evidence="10" id="KW-1185">Reference proteome</keyword>
<dbReference type="InterPro" id="IPR050196">
    <property type="entry name" value="Cytochrome_P450_Monoox"/>
</dbReference>
<dbReference type="AlphaFoldDB" id="B4M5C6"/>
<keyword evidence="3 8" id="KW-0349">Heme</keyword>
<dbReference type="EMBL" id="CH940652">
    <property type="protein sequence ID" value="EDW59837.1"/>
    <property type="molecule type" value="Genomic_DNA"/>
</dbReference>
<dbReference type="EC" id="1.14.-.-" evidence="9"/>
<gene>
    <name evidence="9" type="primary">Dvir\GJ10058</name>
    <name evidence="9" type="ORF">Dvir_GJ10058</name>
</gene>
<dbReference type="GO" id="GO:0005506">
    <property type="term" value="F:iron ion binding"/>
    <property type="evidence" value="ECO:0007669"/>
    <property type="project" value="InterPro"/>
</dbReference>
<name>B4M5C6_DROVI</name>
<keyword evidence="6 8" id="KW-0408">Iron</keyword>
<comment type="cofactor">
    <cofactor evidence="1 8">
        <name>heme</name>
        <dbReference type="ChEBI" id="CHEBI:30413"/>
    </cofactor>
</comment>
<proteinExistence type="inferred from homology"/>
<keyword evidence="4 8" id="KW-0479">Metal-binding</keyword>
<evidence type="ECO:0000256" key="6">
    <source>
        <dbReference type="ARBA" id="ARBA00023004"/>
    </source>
</evidence>
<evidence type="ECO:0000256" key="2">
    <source>
        <dbReference type="ARBA" id="ARBA00010617"/>
    </source>
</evidence>
<organism evidence="9 10">
    <name type="scientific">Drosophila virilis</name>
    <name type="common">Fruit fly</name>
    <dbReference type="NCBI Taxonomy" id="7244"/>
    <lineage>
        <taxon>Eukaryota</taxon>
        <taxon>Metazoa</taxon>
        <taxon>Ecdysozoa</taxon>
        <taxon>Arthropoda</taxon>
        <taxon>Hexapoda</taxon>
        <taxon>Insecta</taxon>
        <taxon>Pterygota</taxon>
        <taxon>Neoptera</taxon>
        <taxon>Endopterygota</taxon>
        <taxon>Diptera</taxon>
        <taxon>Brachycera</taxon>
        <taxon>Muscomorpha</taxon>
        <taxon>Ephydroidea</taxon>
        <taxon>Drosophilidae</taxon>
        <taxon>Drosophila</taxon>
    </lineage>
</organism>
<dbReference type="GO" id="GO:0004497">
    <property type="term" value="F:monooxygenase activity"/>
    <property type="evidence" value="ECO:0007669"/>
    <property type="project" value="UniProtKB-KW"/>
</dbReference>
<dbReference type="eggNOG" id="KOG0157">
    <property type="taxonomic scope" value="Eukaryota"/>
</dbReference>
<evidence type="ECO:0000313" key="10">
    <source>
        <dbReference type="Proteomes" id="UP000008792"/>
    </source>
</evidence>
<evidence type="ECO:0000256" key="5">
    <source>
        <dbReference type="ARBA" id="ARBA00023002"/>
    </source>
</evidence>
<dbReference type="Pfam" id="PF00067">
    <property type="entry name" value="p450"/>
    <property type="match status" value="1"/>
</dbReference>
<protein>
    <submittedName>
        <fullName evidence="9">Uncharacterized protein</fullName>
        <ecNumber evidence="9">1.14.-.-</ecNumber>
    </submittedName>
</protein>
<accession>B4M5C6</accession>
<dbReference type="PANTHER" id="PTHR24291">
    <property type="entry name" value="CYTOCHROME P450 FAMILY 4"/>
    <property type="match status" value="1"/>
</dbReference>
<evidence type="ECO:0000256" key="7">
    <source>
        <dbReference type="ARBA" id="ARBA00023033"/>
    </source>
</evidence>
<feature type="binding site" description="axial binding residue" evidence="8">
    <location>
        <position position="435"/>
    </location>
    <ligand>
        <name>heme</name>
        <dbReference type="ChEBI" id="CHEBI:30413"/>
    </ligand>
    <ligandPart>
        <name>Fe</name>
        <dbReference type="ChEBI" id="CHEBI:18248"/>
    </ligandPart>
</feature>
<dbReference type="OrthoDB" id="1470350at2759"/>
<reference evidence="9 10" key="1">
    <citation type="journal article" date="2007" name="Nature">
        <title>Evolution of genes and genomes on the Drosophila phylogeny.</title>
        <authorList>
            <consortium name="Drosophila 12 Genomes Consortium"/>
            <person name="Clark A.G."/>
            <person name="Eisen M.B."/>
            <person name="Smith D.R."/>
            <person name="Bergman C.M."/>
            <person name="Oliver B."/>
            <person name="Markow T.A."/>
            <person name="Kaufman T.C."/>
            <person name="Kellis M."/>
            <person name="Gelbart W."/>
            <person name="Iyer V.N."/>
            <person name="Pollard D.A."/>
            <person name="Sackton T.B."/>
            <person name="Larracuente A.M."/>
            <person name="Singh N.D."/>
            <person name="Abad J.P."/>
            <person name="Abt D.N."/>
            <person name="Adryan B."/>
            <person name="Aguade M."/>
            <person name="Akashi H."/>
            <person name="Anderson W.W."/>
            <person name="Aquadro C.F."/>
            <person name="Ardell D.H."/>
            <person name="Arguello R."/>
            <person name="Artieri C.G."/>
            <person name="Barbash D.A."/>
            <person name="Barker D."/>
            <person name="Barsanti P."/>
            <person name="Batterham P."/>
            <person name="Batzoglou S."/>
            <person name="Begun D."/>
            <person name="Bhutkar A."/>
            <person name="Blanco E."/>
            <person name="Bosak S.A."/>
            <person name="Bradley R.K."/>
            <person name="Brand A.D."/>
            <person name="Brent M.R."/>
            <person name="Brooks A.N."/>
            <person name="Brown R.H."/>
            <person name="Butlin R.K."/>
            <person name="Caggese C."/>
            <person name="Calvi B.R."/>
            <person name="Bernardo de Carvalho A."/>
            <person name="Caspi A."/>
            <person name="Castrezana S."/>
            <person name="Celniker S.E."/>
            <person name="Chang J.L."/>
            <person name="Chapple C."/>
            <person name="Chatterji S."/>
            <person name="Chinwalla A."/>
            <person name="Civetta A."/>
            <person name="Clifton S.W."/>
            <person name="Comeron J.M."/>
            <person name="Costello J.C."/>
            <person name="Coyne J.A."/>
            <person name="Daub J."/>
            <person name="David R.G."/>
            <person name="Delcher A.L."/>
            <person name="Delehaunty K."/>
            <person name="Do C.B."/>
            <person name="Ebling H."/>
            <person name="Edwards K."/>
            <person name="Eickbush T."/>
            <person name="Evans J.D."/>
            <person name="Filipski A."/>
            <person name="Findeiss S."/>
            <person name="Freyhult E."/>
            <person name="Fulton L."/>
            <person name="Fulton R."/>
            <person name="Garcia A.C."/>
            <person name="Gardiner A."/>
            <person name="Garfield D.A."/>
            <person name="Garvin B.E."/>
            <person name="Gibson G."/>
            <person name="Gilbert D."/>
            <person name="Gnerre S."/>
            <person name="Godfrey J."/>
            <person name="Good R."/>
            <person name="Gotea V."/>
            <person name="Gravely B."/>
            <person name="Greenberg A.J."/>
            <person name="Griffiths-Jones S."/>
            <person name="Gross S."/>
            <person name="Guigo R."/>
            <person name="Gustafson E.A."/>
            <person name="Haerty W."/>
            <person name="Hahn M.W."/>
            <person name="Halligan D.L."/>
            <person name="Halpern A.L."/>
            <person name="Halter G.M."/>
            <person name="Han M.V."/>
            <person name="Heger A."/>
            <person name="Hillier L."/>
            <person name="Hinrichs A.S."/>
            <person name="Holmes I."/>
            <person name="Hoskins R.A."/>
            <person name="Hubisz M.J."/>
            <person name="Hultmark D."/>
            <person name="Huntley M.A."/>
            <person name="Jaffe D.B."/>
            <person name="Jagadeeshan S."/>
            <person name="Jeck W.R."/>
            <person name="Johnson J."/>
            <person name="Jones C.D."/>
            <person name="Jordan W.C."/>
            <person name="Karpen G.H."/>
            <person name="Kataoka E."/>
            <person name="Keightley P.D."/>
            <person name="Kheradpour P."/>
            <person name="Kirkness E.F."/>
            <person name="Koerich L.B."/>
            <person name="Kristiansen K."/>
            <person name="Kudrna D."/>
            <person name="Kulathinal R.J."/>
            <person name="Kumar S."/>
            <person name="Kwok R."/>
            <person name="Lander E."/>
            <person name="Langley C.H."/>
            <person name="Lapoint R."/>
            <person name="Lazzaro B.P."/>
            <person name="Lee S.J."/>
            <person name="Levesque L."/>
            <person name="Li R."/>
            <person name="Lin C.F."/>
            <person name="Lin M.F."/>
            <person name="Lindblad-Toh K."/>
            <person name="Llopart A."/>
            <person name="Long M."/>
            <person name="Low L."/>
            <person name="Lozovsky E."/>
            <person name="Lu J."/>
            <person name="Luo M."/>
            <person name="Machado C.A."/>
            <person name="Makalowski W."/>
            <person name="Marzo M."/>
            <person name="Matsuda M."/>
            <person name="Matzkin L."/>
            <person name="McAllister B."/>
            <person name="McBride C.S."/>
            <person name="McKernan B."/>
            <person name="McKernan K."/>
            <person name="Mendez-Lago M."/>
            <person name="Minx P."/>
            <person name="Mollenhauer M.U."/>
            <person name="Montooth K."/>
            <person name="Mount S.M."/>
            <person name="Mu X."/>
            <person name="Myers E."/>
            <person name="Negre B."/>
            <person name="Newfeld S."/>
            <person name="Nielsen R."/>
            <person name="Noor M.A."/>
            <person name="O'Grady P."/>
            <person name="Pachter L."/>
            <person name="Papaceit M."/>
            <person name="Parisi M.J."/>
            <person name="Parisi M."/>
            <person name="Parts L."/>
            <person name="Pedersen J.S."/>
            <person name="Pesole G."/>
            <person name="Phillippy A.M."/>
            <person name="Ponting C.P."/>
            <person name="Pop M."/>
            <person name="Porcelli D."/>
            <person name="Powell J.R."/>
            <person name="Prohaska S."/>
            <person name="Pruitt K."/>
            <person name="Puig M."/>
            <person name="Quesneville H."/>
            <person name="Ram K.R."/>
            <person name="Rand D."/>
            <person name="Rasmussen M.D."/>
            <person name="Reed L.K."/>
            <person name="Reenan R."/>
            <person name="Reily A."/>
            <person name="Remington K.A."/>
            <person name="Rieger T.T."/>
            <person name="Ritchie M.G."/>
            <person name="Robin C."/>
            <person name="Rogers Y.H."/>
            <person name="Rohde C."/>
            <person name="Rozas J."/>
            <person name="Rubenfield M.J."/>
            <person name="Ruiz A."/>
            <person name="Russo S."/>
            <person name="Salzberg S.L."/>
            <person name="Sanchez-Gracia A."/>
            <person name="Saranga D.J."/>
            <person name="Sato H."/>
            <person name="Schaeffer S.W."/>
            <person name="Schatz M.C."/>
            <person name="Schlenke T."/>
            <person name="Schwartz R."/>
            <person name="Segarra C."/>
            <person name="Singh R.S."/>
            <person name="Sirot L."/>
            <person name="Sirota M."/>
            <person name="Sisneros N.B."/>
            <person name="Smith C.D."/>
            <person name="Smith T.F."/>
            <person name="Spieth J."/>
            <person name="Stage D.E."/>
            <person name="Stark A."/>
            <person name="Stephan W."/>
            <person name="Strausberg R.L."/>
            <person name="Strempel S."/>
            <person name="Sturgill D."/>
            <person name="Sutton G."/>
            <person name="Sutton G.G."/>
            <person name="Tao W."/>
            <person name="Teichmann S."/>
            <person name="Tobari Y.N."/>
            <person name="Tomimura Y."/>
            <person name="Tsolas J.M."/>
            <person name="Valente V.L."/>
            <person name="Venter E."/>
            <person name="Venter J.C."/>
            <person name="Vicario S."/>
            <person name="Vieira F.G."/>
            <person name="Vilella A.J."/>
            <person name="Villasante A."/>
            <person name="Walenz B."/>
            <person name="Wang J."/>
            <person name="Wasserman M."/>
            <person name="Watts T."/>
            <person name="Wilson D."/>
            <person name="Wilson R.K."/>
            <person name="Wing R.A."/>
            <person name="Wolfner M.F."/>
            <person name="Wong A."/>
            <person name="Wong G.K."/>
            <person name="Wu C.I."/>
            <person name="Wu G."/>
            <person name="Yamamoto D."/>
            <person name="Yang H.P."/>
            <person name="Yang S.P."/>
            <person name="Yorke J.A."/>
            <person name="Yoshida K."/>
            <person name="Zdobnov E."/>
            <person name="Zhang P."/>
            <person name="Zhang Y."/>
            <person name="Zimin A.V."/>
            <person name="Baldwin J."/>
            <person name="Abdouelleil A."/>
            <person name="Abdulkadir J."/>
            <person name="Abebe A."/>
            <person name="Abera B."/>
            <person name="Abreu J."/>
            <person name="Acer S.C."/>
            <person name="Aftuck L."/>
            <person name="Alexander A."/>
            <person name="An P."/>
            <person name="Anderson E."/>
            <person name="Anderson S."/>
            <person name="Arachi H."/>
            <person name="Azer M."/>
            <person name="Bachantsang P."/>
            <person name="Barry A."/>
            <person name="Bayul T."/>
            <person name="Berlin A."/>
            <person name="Bessette D."/>
            <person name="Bloom T."/>
            <person name="Blye J."/>
            <person name="Boguslavskiy L."/>
            <person name="Bonnet C."/>
            <person name="Boukhgalter B."/>
            <person name="Bourzgui I."/>
            <person name="Brown A."/>
            <person name="Cahill P."/>
            <person name="Channer S."/>
            <person name="Cheshatsang Y."/>
            <person name="Chuda L."/>
            <person name="Citroen M."/>
            <person name="Collymore A."/>
            <person name="Cooke P."/>
            <person name="Costello M."/>
            <person name="D'Aco K."/>
            <person name="Daza R."/>
            <person name="De Haan G."/>
            <person name="DeGray S."/>
            <person name="DeMaso C."/>
            <person name="Dhargay N."/>
            <person name="Dooley K."/>
            <person name="Dooley E."/>
            <person name="Doricent M."/>
            <person name="Dorje P."/>
            <person name="Dorjee K."/>
            <person name="Dupes A."/>
            <person name="Elong R."/>
            <person name="Falk J."/>
            <person name="Farina A."/>
            <person name="Faro S."/>
            <person name="Ferguson D."/>
            <person name="Fisher S."/>
            <person name="Foley C.D."/>
            <person name="Franke A."/>
            <person name="Friedrich D."/>
            <person name="Gadbois L."/>
            <person name="Gearin G."/>
            <person name="Gearin C.R."/>
            <person name="Giannoukos G."/>
            <person name="Goode T."/>
            <person name="Graham J."/>
            <person name="Grandbois E."/>
            <person name="Grewal S."/>
            <person name="Gyaltsen K."/>
            <person name="Hafez N."/>
            <person name="Hagos B."/>
            <person name="Hall J."/>
            <person name="Henson C."/>
            <person name="Hollinger A."/>
            <person name="Honan T."/>
            <person name="Huard M.D."/>
            <person name="Hughes L."/>
            <person name="Hurhula B."/>
            <person name="Husby M.E."/>
            <person name="Kamat A."/>
            <person name="Kanga B."/>
            <person name="Kashin S."/>
            <person name="Khazanovich D."/>
            <person name="Kisner P."/>
            <person name="Lance K."/>
            <person name="Lara M."/>
            <person name="Lee W."/>
            <person name="Lennon N."/>
            <person name="Letendre F."/>
            <person name="LeVine R."/>
            <person name="Lipovsky A."/>
            <person name="Liu X."/>
            <person name="Liu J."/>
            <person name="Liu S."/>
            <person name="Lokyitsang T."/>
            <person name="Lokyitsang Y."/>
            <person name="Lubonja R."/>
            <person name="Lui A."/>
            <person name="MacDonald P."/>
            <person name="Magnisalis V."/>
            <person name="Maru K."/>
            <person name="Matthews C."/>
            <person name="McCusker W."/>
            <person name="McDonough S."/>
            <person name="Mehta T."/>
            <person name="Meldrim J."/>
            <person name="Meneus L."/>
            <person name="Mihai O."/>
            <person name="Mihalev A."/>
            <person name="Mihova T."/>
            <person name="Mittelman R."/>
            <person name="Mlenga V."/>
            <person name="Montmayeur A."/>
            <person name="Mulrain L."/>
            <person name="Navidi A."/>
            <person name="Naylor J."/>
            <person name="Negash T."/>
            <person name="Nguyen T."/>
            <person name="Nguyen N."/>
            <person name="Nicol R."/>
            <person name="Norbu C."/>
            <person name="Norbu N."/>
            <person name="Novod N."/>
            <person name="O'Neill B."/>
            <person name="Osman S."/>
            <person name="Markiewicz E."/>
            <person name="Oyono O.L."/>
            <person name="Patti C."/>
            <person name="Phunkhang P."/>
            <person name="Pierre F."/>
            <person name="Priest M."/>
            <person name="Raghuraman S."/>
            <person name="Rege F."/>
            <person name="Reyes R."/>
            <person name="Rise C."/>
            <person name="Rogov P."/>
            <person name="Ross K."/>
            <person name="Ryan E."/>
            <person name="Settipalli S."/>
            <person name="Shea T."/>
            <person name="Sherpa N."/>
            <person name="Shi L."/>
            <person name="Shih D."/>
            <person name="Sparrow T."/>
            <person name="Spaulding J."/>
            <person name="Stalker J."/>
            <person name="Stange-Thomann N."/>
            <person name="Stavropoulos S."/>
            <person name="Stone C."/>
            <person name="Strader C."/>
            <person name="Tesfaye S."/>
            <person name="Thomson T."/>
            <person name="Thoulutsang Y."/>
            <person name="Thoulutsang D."/>
            <person name="Topham K."/>
            <person name="Topping I."/>
            <person name="Tsamla T."/>
            <person name="Vassiliev H."/>
            <person name="Vo A."/>
            <person name="Wangchuk T."/>
            <person name="Wangdi T."/>
            <person name="Weiand M."/>
            <person name="Wilkinson J."/>
            <person name="Wilson A."/>
            <person name="Yadav S."/>
            <person name="Young G."/>
            <person name="Yu Q."/>
            <person name="Zembek L."/>
            <person name="Zhong D."/>
            <person name="Zimmer A."/>
            <person name="Zwirko Z."/>
            <person name="Jaffe D.B."/>
            <person name="Alvarez P."/>
            <person name="Brockman W."/>
            <person name="Butler J."/>
            <person name="Chin C."/>
            <person name="Gnerre S."/>
            <person name="Grabherr M."/>
            <person name="Kleber M."/>
            <person name="Mauceli E."/>
            <person name="MacCallum I."/>
        </authorList>
    </citation>
    <scope>NUCLEOTIDE SEQUENCE [LARGE SCALE GENOMIC DNA]</scope>
    <source>
        <strain evidence="10">Tucson 15010-1051.87</strain>
    </source>
</reference>
<dbReference type="Gene3D" id="1.10.630.10">
    <property type="entry name" value="Cytochrome P450"/>
    <property type="match status" value="1"/>
</dbReference>
<dbReference type="InterPro" id="IPR001128">
    <property type="entry name" value="Cyt_P450"/>
</dbReference>
<dbReference type="GO" id="GO:0016705">
    <property type="term" value="F:oxidoreductase activity, acting on paired donors, with incorporation or reduction of molecular oxygen"/>
    <property type="evidence" value="ECO:0007669"/>
    <property type="project" value="InterPro"/>
</dbReference>
<evidence type="ECO:0000256" key="3">
    <source>
        <dbReference type="ARBA" id="ARBA00022617"/>
    </source>
</evidence>
<dbReference type="InterPro" id="IPR036396">
    <property type="entry name" value="Cyt_P450_sf"/>
</dbReference>
<keyword evidence="5 9" id="KW-0560">Oxidoreductase</keyword>
<evidence type="ECO:0000256" key="8">
    <source>
        <dbReference type="PIRSR" id="PIRSR602401-1"/>
    </source>
</evidence>
<comment type="similarity">
    <text evidence="2">Belongs to the cytochrome P450 family.</text>
</comment>
<sequence length="489" mass="56446">MNLILAILCLVVLATYYLWSRRDFYKFFAKFPGPLGYPLIGIAHKMRHKEDLLSLFGSYIKDYGTTLVTWLGPLPLLIVSDPQVTQDILNSPHCVNKSLMYKIFDDAGGKGLLSLEDPVWTEHRKMLNPAFGHKVLLSFFPIFNDETAILLKEFDKMADGRETDILPCLQHFTLSIATQTTMGTCVKEEPSFKNSSLIAHVEWLQECVADFVLSPWFNFRIIRQLLGREEHYFRSKTQIRSFIRKLVDKKLSRDIQDKTTGNKNFFLNLAVEHLKRGSFDRENVENESIIIVLGAFETSSKTLANTLMLLAMFPEYQEKAFDEILALFPNAGDFSVSYEDTQQMVYMDLVLRECMRLIAPVPVVVRQASKDVRLSNGVCMPKGTQILIDIFHMHRSKDIWGPEADSFNPDHFLPHNFQEKHPYAYIPFTKGLRNCIGWRYGILSMKVTLAKLVRNYKFSTSFNYKHLQFIDNITIKLATTPLLKLERRI</sequence>
<keyword evidence="7" id="KW-0503">Monooxygenase</keyword>
<dbReference type="GO" id="GO:0020037">
    <property type="term" value="F:heme binding"/>
    <property type="evidence" value="ECO:0007669"/>
    <property type="project" value="InterPro"/>
</dbReference>
<dbReference type="CDD" id="cd11057">
    <property type="entry name" value="CYP313-like"/>
    <property type="match status" value="1"/>
</dbReference>
<dbReference type="STRING" id="7244.B4M5C6"/>